<evidence type="ECO:0000256" key="3">
    <source>
        <dbReference type="ARBA" id="ARBA00012438"/>
    </source>
</evidence>
<evidence type="ECO:0000259" key="14">
    <source>
        <dbReference type="PROSITE" id="PS50109"/>
    </source>
</evidence>
<evidence type="ECO:0000256" key="13">
    <source>
        <dbReference type="SAM" id="Phobius"/>
    </source>
</evidence>
<dbReference type="InterPro" id="IPR036097">
    <property type="entry name" value="HisK_dim/P_sf"/>
</dbReference>
<evidence type="ECO:0000256" key="4">
    <source>
        <dbReference type="ARBA" id="ARBA00018672"/>
    </source>
</evidence>
<evidence type="ECO:0000256" key="12">
    <source>
        <dbReference type="SAM" id="Coils"/>
    </source>
</evidence>
<dbReference type="PROSITE" id="PS50109">
    <property type="entry name" value="HIS_KIN"/>
    <property type="match status" value="1"/>
</dbReference>
<sequence length="972" mass="110471">MKRRILLIIGILILVLYASPFYRASNPEIQWTKEELEFIKKHPVIRLGIDPNFVPFEFIDKDKNYKGIAADYIQILREKTGLEMEVVEGLTWPEAYEKALEGDIDVLPAVSKTPEREEQFLFSEPYYYFKRVIVTRDTTSSIKGIEDLERITVAVQKNSSHHSYLLSFPRINLSLYESVETALTSVANGSETAFVGNLATTNYLIRSTGLTNLKFVAFEAEKQQAIHFAVRKDWPELVGILNKALDTITEEERISINNKWIGFESEMDYGPIFRIVLIIGSLIFFIWLISIFWIVRLRKEIEKRKRIQIDLEKAKQEADAANNIKSSFMARMSHEIRTPLNAITGMAYLLKKDNISQTQKMYVERIVQASNNMLRIVNDILDFSKIEAGKIEIDRISFSLDQVIQEVVNIVSYKIEEQEIELRLTKDPEIPNWFYGDSKRIEQILLNIINNAVKFTTSGEILFHIRLVAREANMYYLSFTIKDTGIGMSEEQIKQLFQPFTQGDASITRRFGGTGLGLSIVKNLIDMMGGDIQVFSTEGEGSTFVIQLALEVDAQKEKEYKKQMSAYYFKDIKTLVLEKSGGNINIIDSYLSAFGMNCELTTSPVSAINMLETANGKTVNPYDLLILDYDTPIEGGFKFIESLRNNKRIVSMPKIIMLLPMMREDLFDKLDENGVHAGIGKPIIPSILFNGILETFKANAIVANGVLEPIEEKIMEPSRSSHGILVVEDNKTNLLIVKSLLKQAGFSVWSAENGAEGIMTFREHIQDIDLILMDLHMPVLNGYDASIKIREISKSVPIVAMTADVIQGVKEKCHAHGINHYISKPFEPEYFIQTLSNIIEASLAKDNENSDILNKARGLKNLGNNAQLYEMILGEYYKENKNTIESLSLAINEKRYSDAIQIVHKTRSSTGSIGADKLHSVAVSLQKSLEEKDEEEIKSHHTAFNTLLKELLQAIRKSTRTSHYRNNFEDIE</sequence>
<evidence type="ECO:0000256" key="5">
    <source>
        <dbReference type="ARBA" id="ARBA00022553"/>
    </source>
</evidence>
<keyword evidence="6 17" id="KW-0808">Transferase</keyword>
<feature type="domain" description="Response regulatory" evidence="15">
    <location>
        <begin position="723"/>
        <end position="839"/>
    </location>
</feature>
<dbReference type="Pfam" id="PF00072">
    <property type="entry name" value="Response_reg"/>
    <property type="match status" value="1"/>
</dbReference>
<dbReference type="GO" id="GO:0005524">
    <property type="term" value="F:ATP binding"/>
    <property type="evidence" value="ECO:0007669"/>
    <property type="project" value="UniProtKB-KW"/>
</dbReference>
<keyword evidence="18" id="KW-1185">Reference proteome</keyword>
<dbReference type="CDD" id="cd17546">
    <property type="entry name" value="REC_hyHK_CKI1_RcsC-like"/>
    <property type="match status" value="1"/>
</dbReference>
<dbReference type="GO" id="GO:0000155">
    <property type="term" value="F:phosphorelay sensor kinase activity"/>
    <property type="evidence" value="ECO:0007669"/>
    <property type="project" value="InterPro"/>
</dbReference>
<dbReference type="SUPFAM" id="SSF47384">
    <property type="entry name" value="Homodimeric domain of signal transducing histidine kinase"/>
    <property type="match status" value="1"/>
</dbReference>
<dbReference type="CDD" id="cd16922">
    <property type="entry name" value="HATPase_EvgS-ArcB-TorS-like"/>
    <property type="match status" value="1"/>
</dbReference>
<comment type="similarity">
    <text evidence="2">In the N-terminal section; belongs to the phytochrome family.</text>
</comment>
<dbReference type="InterPro" id="IPR011006">
    <property type="entry name" value="CheY-like_superfamily"/>
</dbReference>
<dbReference type="SMART" id="SM00388">
    <property type="entry name" value="HisKA"/>
    <property type="match status" value="1"/>
</dbReference>
<dbReference type="EC" id="2.7.13.3" evidence="3"/>
<dbReference type="SUPFAM" id="SSF52172">
    <property type="entry name" value="CheY-like"/>
    <property type="match status" value="2"/>
</dbReference>
<keyword evidence="6 17" id="KW-0418">Kinase</keyword>
<dbReference type="Gene3D" id="1.10.287.130">
    <property type="match status" value="1"/>
</dbReference>
<keyword evidence="13" id="KW-1133">Transmembrane helix</keyword>
<dbReference type="SUPFAM" id="SSF55874">
    <property type="entry name" value="ATPase domain of HSP90 chaperone/DNA topoisomerase II/histidine kinase"/>
    <property type="match status" value="1"/>
</dbReference>
<evidence type="ECO:0000313" key="18">
    <source>
        <dbReference type="Proteomes" id="UP000198625"/>
    </source>
</evidence>
<keyword evidence="13" id="KW-0812">Transmembrane</keyword>
<dbReference type="EMBL" id="FNQE01000002">
    <property type="protein sequence ID" value="SDY55237.1"/>
    <property type="molecule type" value="Genomic_DNA"/>
</dbReference>
<dbReference type="Gene3D" id="3.40.50.2300">
    <property type="match status" value="2"/>
</dbReference>
<dbReference type="InterPro" id="IPR001638">
    <property type="entry name" value="Solute-binding_3/MltF_N"/>
</dbReference>
<feature type="domain" description="Response regulatory" evidence="15">
    <location>
        <begin position="573"/>
        <end position="696"/>
    </location>
</feature>
<reference evidence="17 18" key="1">
    <citation type="submission" date="2016-10" db="EMBL/GenBank/DDBJ databases">
        <authorList>
            <person name="de Groot N.N."/>
        </authorList>
    </citation>
    <scope>NUCLEOTIDE SEQUENCE [LARGE SCALE GENOMIC DNA]</scope>
    <source>
        <strain evidence="17 18">DSM 21650</strain>
    </source>
</reference>
<dbReference type="InterPro" id="IPR036890">
    <property type="entry name" value="HATPase_C_sf"/>
</dbReference>
<organism evidence="17 18">
    <name type="scientific">Proteiniborus ethanoligenes</name>
    <dbReference type="NCBI Taxonomy" id="415015"/>
    <lineage>
        <taxon>Bacteria</taxon>
        <taxon>Bacillati</taxon>
        <taxon>Bacillota</taxon>
        <taxon>Clostridia</taxon>
        <taxon>Eubacteriales</taxon>
        <taxon>Proteiniborus</taxon>
    </lineage>
</organism>
<comment type="function">
    <text evidence="8">May play the central regulatory role in sporulation. It may be an element of the effector pathway responsible for the activation of sporulation genes in response to nutritional stress. Spo0A may act in concert with spo0H (a sigma factor) to control the expression of some genes that are critical to the sporulation process.</text>
</comment>
<dbReference type="InterPro" id="IPR008207">
    <property type="entry name" value="Sig_transdc_His_kin_Hpt_dom"/>
</dbReference>
<evidence type="ECO:0000256" key="8">
    <source>
        <dbReference type="ARBA" id="ARBA00024867"/>
    </source>
</evidence>
<feature type="modified residue" description="Phosphohistidine" evidence="10">
    <location>
        <position position="904"/>
    </location>
</feature>
<comment type="catalytic activity">
    <reaction evidence="1">
        <text>ATP + protein L-histidine = ADP + protein N-phospho-L-histidine.</text>
        <dbReference type="EC" id="2.7.13.3"/>
    </reaction>
</comment>
<dbReference type="GO" id="GO:0005886">
    <property type="term" value="C:plasma membrane"/>
    <property type="evidence" value="ECO:0007669"/>
    <property type="project" value="UniProtKB-SubCell"/>
</dbReference>
<dbReference type="PANTHER" id="PTHR45339">
    <property type="entry name" value="HYBRID SIGNAL TRANSDUCTION HISTIDINE KINASE J"/>
    <property type="match status" value="1"/>
</dbReference>
<dbReference type="RefSeq" id="WP_091726232.1">
    <property type="nucleotide sequence ID" value="NZ_FNQE01000002.1"/>
</dbReference>
<dbReference type="Pfam" id="PF00497">
    <property type="entry name" value="SBP_bac_3"/>
    <property type="match status" value="1"/>
</dbReference>
<dbReference type="PANTHER" id="PTHR45339:SF5">
    <property type="entry name" value="HISTIDINE KINASE"/>
    <property type="match status" value="1"/>
</dbReference>
<keyword evidence="12" id="KW-0175">Coiled coil</keyword>
<evidence type="ECO:0000256" key="7">
    <source>
        <dbReference type="ARBA" id="ARBA00023012"/>
    </source>
</evidence>
<dbReference type="OrthoDB" id="9804263at2"/>
<dbReference type="SMART" id="SM00448">
    <property type="entry name" value="REC"/>
    <property type="match status" value="2"/>
</dbReference>
<evidence type="ECO:0000256" key="1">
    <source>
        <dbReference type="ARBA" id="ARBA00000085"/>
    </source>
</evidence>
<dbReference type="Pfam" id="PF00512">
    <property type="entry name" value="HisKA"/>
    <property type="match status" value="1"/>
</dbReference>
<evidence type="ECO:0000259" key="16">
    <source>
        <dbReference type="PROSITE" id="PS50894"/>
    </source>
</evidence>
<dbReference type="PRINTS" id="PR00344">
    <property type="entry name" value="BCTRLSENSOR"/>
</dbReference>
<dbReference type="Gene3D" id="1.20.120.160">
    <property type="entry name" value="HPT domain"/>
    <property type="match status" value="1"/>
</dbReference>
<dbReference type="SUPFAM" id="SSF53850">
    <property type="entry name" value="Periplasmic binding protein-like II"/>
    <property type="match status" value="1"/>
</dbReference>
<dbReference type="InterPro" id="IPR003661">
    <property type="entry name" value="HisK_dim/P_dom"/>
</dbReference>
<dbReference type="Gene3D" id="3.40.190.10">
    <property type="entry name" value="Periplasmic binding protein-like II"/>
    <property type="match status" value="2"/>
</dbReference>
<dbReference type="Pfam" id="PF02518">
    <property type="entry name" value="HATPase_c"/>
    <property type="match status" value="1"/>
</dbReference>
<evidence type="ECO:0000256" key="6">
    <source>
        <dbReference type="ARBA" id="ARBA00022777"/>
    </source>
</evidence>
<accession>A0A1H3KSS6</accession>
<protein>
    <recommendedName>
        <fullName evidence="9">Circadian input-output histidine kinase CikA</fullName>
        <ecNumber evidence="3">2.7.13.3</ecNumber>
    </recommendedName>
    <alternativeName>
        <fullName evidence="4">Stage 0 sporulation protein A homolog</fullName>
    </alternativeName>
</protein>
<dbReference type="PROSITE" id="PS50110">
    <property type="entry name" value="RESPONSE_REGULATORY"/>
    <property type="match status" value="2"/>
</dbReference>
<dbReference type="STRING" id="415015.SAMN05660462_00305"/>
<dbReference type="SMART" id="SM00062">
    <property type="entry name" value="PBPb"/>
    <property type="match status" value="1"/>
</dbReference>
<dbReference type="SUPFAM" id="SSF47226">
    <property type="entry name" value="Histidine-containing phosphotransfer domain, HPT domain"/>
    <property type="match status" value="1"/>
</dbReference>
<keyword evidence="5 11" id="KW-0597">Phosphoprotein</keyword>
<dbReference type="InterPro" id="IPR001789">
    <property type="entry name" value="Sig_transdc_resp-reg_receiver"/>
</dbReference>
<dbReference type="SMART" id="SM00387">
    <property type="entry name" value="HATPase_c"/>
    <property type="match status" value="1"/>
</dbReference>
<dbReference type="Gene3D" id="3.30.565.10">
    <property type="entry name" value="Histidine kinase-like ATPase, C-terminal domain"/>
    <property type="match status" value="1"/>
</dbReference>
<dbReference type="Pfam" id="PF01627">
    <property type="entry name" value="Hpt"/>
    <property type="match status" value="1"/>
</dbReference>
<evidence type="ECO:0000256" key="9">
    <source>
        <dbReference type="ARBA" id="ARBA00074306"/>
    </source>
</evidence>
<dbReference type="CDD" id="cd01007">
    <property type="entry name" value="PBP2_BvgS_HisK_like"/>
    <property type="match status" value="1"/>
</dbReference>
<feature type="transmembrane region" description="Helical" evidence="13">
    <location>
        <begin position="272"/>
        <end position="295"/>
    </location>
</feature>
<dbReference type="Proteomes" id="UP000198625">
    <property type="component" value="Unassembled WGS sequence"/>
</dbReference>
<dbReference type="FunFam" id="3.30.565.10:FF:000010">
    <property type="entry name" value="Sensor histidine kinase RcsC"/>
    <property type="match status" value="1"/>
</dbReference>
<feature type="domain" description="Histidine kinase" evidence="14">
    <location>
        <begin position="331"/>
        <end position="552"/>
    </location>
</feature>
<gene>
    <name evidence="17" type="ORF">SAMN05660462_00305</name>
</gene>
<dbReference type="CDD" id="cd00082">
    <property type="entry name" value="HisKA"/>
    <property type="match status" value="1"/>
</dbReference>
<dbReference type="InterPro" id="IPR004358">
    <property type="entry name" value="Sig_transdc_His_kin-like_C"/>
</dbReference>
<name>A0A1H3KSS6_9FIRM</name>
<dbReference type="InterPro" id="IPR036641">
    <property type="entry name" value="HPT_dom_sf"/>
</dbReference>
<evidence type="ECO:0000256" key="2">
    <source>
        <dbReference type="ARBA" id="ARBA00006402"/>
    </source>
</evidence>
<evidence type="ECO:0000256" key="10">
    <source>
        <dbReference type="PROSITE-ProRule" id="PRU00110"/>
    </source>
</evidence>
<keyword evidence="13" id="KW-0472">Membrane</keyword>
<feature type="domain" description="HPt" evidence="16">
    <location>
        <begin position="865"/>
        <end position="965"/>
    </location>
</feature>
<dbReference type="AlphaFoldDB" id="A0A1H3KSS6"/>
<feature type="coiled-coil region" evidence="12">
    <location>
        <begin position="297"/>
        <end position="331"/>
    </location>
</feature>
<feature type="modified residue" description="4-aspartylphosphate" evidence="11">
    <location>
        <position position="628"/>
    </location>
</feature>
<evidence type="ECO:0000256" key="11">
    <source>
        <dbReference type="PROSITE-ProRule" id="PRU00169"/>
    </source>
</evidence>
<dbReference type="InterPro" id="IPR005467">
    <property type="entry name" value="His_kinase_dom"/>
</dbReference>
<keyword evidence="7" id="KW-0902">Two-component regulatory system</keyword>
<evidence type="ECO:0000313" key="17">
    <source>
        <dbReference type="EMBL" id="SDY55237.1"/>
    </source>
</evidence>
<dbReference type="PROSITE" id="PS50894">
    <property type="entry name" value="HPT"/>
    <property type="match status" value="1"/>
</dbReference>
<proteinExistence type="inferred from homology"/>
<evidence type="ECO:0000259" key="15">
    <source>
        <dbReference type="PROSITE" id="PS50110"/>
    </source>
</evidence>
<feature type="modified residue" description="4-aspartylphosphate" evidence="11">
    <location>
        <position position="774"/>
    </location>
</feature>
<dbReference type="InterPro" id="IPR003594">
    <property type="entry name" value="HATPase_dom"/>
</dbReference>